<evidence type="ECO:0000256" key="9">
    <source>
        <dbReference type="PROSITE-ProRule" id="PRU00282"/>
    </source>
</evidence>
<protein>
    <recommendedName>
        <fullName evidence="13">Mitochondrial carrier protein</fullName>
    </recommendedName>
</protein>
<dbReference type="EMBL" id="OZ019896">
    <property type="protein sequence ID" value="CAK9222582.1"/>
    <property type="molecule type" value="Genomic_DNA"/>
</dbReference>
<keyword evidence="4 9" id="KW-0812">Transmembrane</keyword>
<dbReference type="PANTHER" id="PTHR45758">
    <property type="entry name" value="MITOFERRIN-1-RELATED"/>
    <property type="match status" value="1"/>
</dbReference>
<keyword evidence="6" id="KW-1133">Transmembrane helix</keyword>
<keyword evidence="7" id="KW-0496">Mitochondrion</keyword>
<evidence type="ECO:0008006" key="13">
    <source>
        <dbReference type="Google" id="ProtNLM"/>
    </source>
</evidence>
<comment type="subcellular location">
    <subcellularLocation>
        <location evidence="1">Mitochondrion membrane</location>
        <topology evidence="1">Multi-pass membrane protein</topology>
    </subcellularLocation>
</comment>
<accession>A0ABP0UIA0</accession>
<evidence type="ECO:0000313" key="12">
    <source>
        <dbReference type="Proteomes" id="UP001497512"/>
    </source>
</evidence>
<reference evidence="11" key="1">
    <citation type="submission" date="2024-02" db="EMBL/GenBank/DDBJ databases">
        <authorList>
            <consortium name="ELIXIR-Norway"/>
            <consortium name="Elixir Norway"/>
        </authorList>
    </citation>
    <scope>NUCLEOTIDE SEQUENCE</scope>
</reference>
<evidence type="ECO:0000256" key="6">
    <source>
        <dbReference type="ARBA" id="ARBA00022989"/>
    </source>
</evidence>
<dbReference type="InterPro" id="IPR018108">
    <property type="entry name" value="MCP_transmembrane"/>
</dbReference>
<dbReference type="InterPro" id="IPR002067">
    <property type="entry name" value="MCP"/>
</dbReference>
<feature type="repeat" description="Solcar" evidence="9">
    <location>
        <begin position="215"/>
        <end position="306"/>
    </location>
</feature>
<keyword evidence="5" id="KW-0677">Repeat</keyword>
<evidence type="ECO:0000256" key="5">
    <source>
        <dbReference type="ARBA" id="ARBA00022737"/>
    </source>
</evidence>
<name>A0ABP0UIA0_9BRYO</name>
<evidence type="ECO:0000256" key="8">
    <source>
        <dbReference type="ARBA" id="ARBA00023136"/>
    </source>
</evidence>
<dbReference type="PROSITE" id="PS50920">
    <property type="entry name" value="SOLCAR"/>
    <property type="match status" value="3"/>
</dbReference>
<evidence type="ECO:0000256" key="10">
    <source>
        <dbReference type="RuleBase" id="RU000488"/>
    </source>
</evidence>
<keyword evidence="12" id="KW-1185">Reference proteome</keyword>
<dbReference type="SUPFAM" id="SSF103506">
    <property type="entry name" value="Mitochondrial carrier"/>
    <property type="match status" value="1"/>
</dbReference>
<gene>
    <name evidence="11" type="ORF">CSSPTR1EN2_LOCUS16201</name>
</gene>
<proteinExistence type="inferred from homology"/>
<evidence type="ECO:0000256" key="2">
    <source>
        <dbReference type="ARBA" id="ARBA00006375"/>
    </source>
</evidence>
<sequence>MAAGDRDVSHQNILGKQMLAGGLAGMLADGVMYPMMTVKSRLMVQGGGGGGGGGGGTAALYAYKGPAQAIYSIAAKEGWRTLYKGYSTVSQIAPAQALYMATYQTAKKTLPGGESNPMVHFVGGLLATLVQSTVMVPVEVIRQRQMVQTSGEGSYTGSMHVVRSIYQQEGIGAMYRGFLLAQMVWGPYNAVYLPLWEATKRACVWYSGAESVEKLSIHYELSSSFLSSAFAAGLTNPMDVIKTRLQVQGKSNVNNSTQYTGAWDAAKSIYKQEGVSGFTRGMTSRMLWVAPSAMIMFTTYDQIMKRLTHRFSV</sequence>
<keyword evidence="8 9" id="KW-0472">Membrane</keyword>
<dbReference type="Gene3D" id="1.50.40.10">
    <property type="entry name" value="Mitochondrial carrier domain"/>
    <property type="match status" value="2"/>
</dbReference>
<evidence type="ECO:0000256" key="1">
    <source>
        <dbReference type="ARBA" id="ARBA00004225"/>
    </source>
</evidence>
<dbReference type="Pfam" id="PF00153">
    <property type="entry name" value="Mito_carr"/>
    <property type="match status" value="3"/>
</dbReference>
<evidence type="ECO:0000256" key="4">
    <source>
        <dbReference type="ARBA" id="ARBA00022692"/>
    </source>
</evidence>
<feature type="repeat" description="Solcar" evidence="9">
    <location>
        <begin position="115"/>
        <end position="202"/>
    </location>
</feature>
<dbReference type="PANTHER" id="PTHR45758:SF3">
    <property type="entry name" value="MITOCHONDRIAL SUBSTRATE CARRIER FAMILY PROTEIN E"/>
    <property type="match status" value="1"/>
</dbReference>
<keyword evidence="3 10" id="KW-0813">Transport</keyword>
<organism evidence="11 12">
    <name type="scientific">Sphagnum troendelagicum</name>
    <dbReference type="NCBI Taxonomy" id="128251"/>
    <lineage>
        <taxon>Eukaryota</taxon>
        <taxon>Viridiplantae</taxon>
        <taxon>Streptophyta</taxon>
        <taxon>Embryophyta</taxon>
        <taxon>Bryophyta</taxon>
        <taxon>Sphagnophytina</taxon>
        <taxon>Sphagnopsida</taxon>
        <taxon>Sphagnales</taxon>
        <taxon>Sphagnaceae</taxon>
        <taxon>Sphagnum</taxon>
    </lineage>
</organism>
<evidence type="ECO:0000256" key="3">
    <source>
        <dbReference type="ARBA" id="ARBA00022448"/>
    </source>
</evidence>
<comment type="similarity">
    <text evidence="2 10">Belongs to the mitochondrial carrier (TC 2.A.29) family.</text>
</comment>
<dbReference type="InterPro" id="IPR023395">
    <property type="entry name" value="MCP_dom_sf"/>
</dbReference>
<evidence type="ECO:0000313" key="11">
    <source>
        <dbReference type="EMBL" id="CAK9222582.1"/>
    </source>
</evidence>
<dbReference type="Proteomes" id="UP001497512">
    <property type="component" value="Chromosome 4"/>
</dbReference>
<feature type="repeat" description="Solcar" evidence="9">
    <location>
        <begin position="16"/>
        <end position="109"/>
    </location>
</feature>
<dbReference type="PRINTS" id="PR00926">
    <property type="entry name" value="MITOCARRIER"/>
</dbReference>
<evidence type="ECO:0000256" key="7">
    <source>
        <dbReference type="ARBA" id="ARBA00023128"/>
    </source>
</evidence>